<evidence type="ECO:0000313" key="8">
    <source>
        <dbReference type="EMBL" id="APD25623.1"/>
    </source>
</evidence>
<feature type="domain" description="Reverse transcriptase" evidence="6">
    <location>
        <begin position="337"/>
        <end position="617"/>
    </location>
</feature>
<evidence type="ECO:0000256" key="1">
    <source>
        <dbReference type="ARBA" id="ARBA00004123"/>
    </source>
</evidence>
<gene>
    <name evidence="8" type="primary">HR38</name>
</gene>
<accession>A0A1L2K1U4</accession>
<dbReference type="InterPro" id="IPR043502">
    <property type="entry name" value="DNA/RNA_pol_sf"/>
</dbReference>
<protein>
    <submittedName>
        <fullName evidence="8">Hormone receptor 38</fullName>
    </submittedName>
</protein>
<dbReference type="OrthoDB" id="6587998at2759"/>
<dbReference type="Gene3D" id="1.10.565.10">
    <property type="entry name" value="Retinoid X Receptor"/>
    <property type="match status" value="1"/>
</dbReference>
<dbReference type="GO" id="GO:0071376">
    <property type="term" value="P:cellular response to corticotropin-releasing hormone stimulus"/>
    <property type="evidence" value="ECO:0007669"/>
    <property type="project" value="TreeGrafter"/>
</dbReference>
<dbReference type="AlphaFoldDB" id="A0A1L2K1U4"/>
<evidence type="ECO:0000256" key="4">
    <source>
        <dbReference type="ARBA" id="ARBA00023170"/>
    </source>
</evidence>
<dbReference type="PANTHER" id="PTHR24085">
    <property type="entry name" value="NUCLEAR HORMONE RECEPTOR"/>
    <property type="match status" value="1"/>
</dbReference>
<evidence type="ECO:0000259" key="6">
    <source>
        <dbReference type="PROSITE" id="PS50878"/>
    </source>
</evidence>
<dbReference type="GO" id="GO:0035259">
    <property type="term" value="F:nuclear glucocorticoid receptor binding"/>
    <property type="evidence" value="ECO:0007669"/>
    <property type="project" value="TreeGrafter"/>
</dbReference>
<name>A0A1L2K1U4_NILLU</name>
<reference evidence="8" key="1">
    <citation type="submission" date="2015-11" db="EMBL/GenBank/DDBJ databases">
        <title>Identification and expression profiles of nuclear receptors family from Nilaparvata lugens(Stal) Hemiptera:Delphacidae.</title>
        <authorList>
            <person name="Xu L."/>
        </authorList>
    </citation>
    <scope>NUCLEOTIDE SEQUENCE</scope>
</reference>
<dbReference type="PANTHER" id="PTHR24085:SF4">
    <property type="entry name" value="NUCLEAR HORMONE RECEPTOR HR38-RELATED"/>
    <property type="match status" value="1"/>
</dbReference>
<dbReference type="InterPro" id="IPR013083">
    <property type="entry name" value="Znf_RING/FYVE/PHD"/>
</dbReference>
<dbReference type="PROSITE" id="PS51843">
    <property type="entry name" value="NR_LBD"/>
    <property type="match status" value="1"/>
</dbReference>
<evidence type="ECO:0000256" key="5">
    <source>
        <dbReference type="SAM" id="Coils"/>
    </source>
</evidence>
<evidence type="ECO:0000256" key="3">
    <source>
        <dbReference type="ARBA" id="ARBA00023163"/>
    </source>
</evidence>
<dbReference type="InterPro" id="IPR000477">
    <property type="entry name" value="RT_dom"/>
</dbReference>
<dbReference type="InterPro" id="IPR000536">
    <property type="entry name" value="Nucl_hrmn_rcpt_lig-bd"/>
</dbReference>
<dbReference type="GO" id="GO:0005667">
    <property type="term" value="C:transcription regulator complex"/>
    <property type="evidence" value="ECO:0007669"/>
    <property type="project" value="TreeGrafter"/>
</dbReference>
<dbReference type="InterPro" id="IPR011011">
    <property type="entry name" value="Znf_FYVE_PHD"/>
</dbReference>
<sequence length="849" mass="97749">MSCKICFKSVRSGHNFDKVVCGVCSGLVHTTCAGLDANDVKYMTDNNQIWRCRECNLERRKSMSSEAPVTTVSVSSLSDVISLLRKIETDLGNSLEACHAEIKELKEKQETRNEKFETCLNTIETLTRRVVSLEKENIQLKERVEDLEQYSRVNMVEIRGLPQQTNENLTSMVCSISDALGCQITEDSIDTCHRIGRAGPEGPAPVVVKFVRRTDKNALLQKRRVKRDFSSRHIGGNTDQPIYINECLSPSRRKLFSLARSAHKEHRFRFLWKYEKNFQSNRIINSIFFYPTTEVEILNIISELQNNKSPGYDNITPSLIKSIAHYIIDVLVFIFNLSLSTGEFPAEFKKAVVIPLFKKNNRMQATNYRPISLLSVFSKILEKIVKSRVTNFLEQHNFFSKNQYGFQSRLNTGSAIMKLMSGVYDSINERKSCAALFVDVMKAYDMVDHDILLDNMYRAGIRGIAHKWFRSYLTGRLQQTKVNSSVVSDFSELKIGIPQGSVLSGLLFLIYVNNLCNGTFKGNLVAFADDTALLYKSNSLAELQEDMQNDVNALRWWFTRNMMVMSPKTKFIIFKLRKDVQFPSPLKYHNIKCSLLADCDCMDLEQVKSMKYLGVWVDNRISWHEHTRYVKKKLLKYYREPMPMEPPITEAEKIHQFYNLLTTSVDVIRHFADRIPGFSDFCREDQELLFQSASLELFVLRLAYRTRVTDTKLTFCNGVVLDKQQCQRSFGDWLHSILEFCQSLHAMEVDISAFSCLCALTLITERHGLKEPNKVEQLQMKIISSLRDHVTYNAEAQRKSHYFSRLLGKLPELRSLSVQGLQRIFYLKLEDLVPAPPLIENMFVASLPF</sequence>
<evidence type="ECO:0000259" key="7">
    <source>
        <dbReference type="PROSITE" id="PS51843"/>
    </source>
</evidence>
<dbReference type="PROSITE" id="PS50878">
    <property type="entry name" value="RT_POL"/>
    <property type="match status" value="1"/>
</dbReference>
<keyword evidence="5" id="KW-0175">Coiled coil</keyword>
<keyword evidence="4 8" id="KW-0675">Receptor</keyword>
<dbReference type="InterPro" id="IPR003070">
    <property type="entry name" value="NR4A1-3"/>
</dbReference>
<dbReference type="CDD" id="cd01650">
    <property type="entry name" value="RT_nLTR_like"/>
    <property type="match status" value="1"/>
</dbReference>
<feature type="domain" description="NR LBD" evidence="7">
    <location>
        <begin position="626"/>
        <end position="846"/>
    </location>
</feature>
<keyword evidence="3" id="KW-0804">Transcription</keyword>
<keyword evidence="2" id="KW-0805">Transcription regulation</keyword>
<dbReference type="SUPFAM" id="SSF48508">
    <property type="entry name" value="Nuclear receptor ligand-binding domain"/>
    <property type="match status" value="1"/>
</dbReference>
<organism evidence="8">
    <name type="scientific">Nilaparvata lugens</name>
    <name type="common">Brown planthopper</name>
    <dbReference type="NCBI Taxonomy" id="108931"/>
    <lineage>
        <taxon>Eukaryota</taxon>
        <taxon>Metazoa</taxon>
        <taxon>Ecdysozoa</taxon>
        <taxon>Arthropoda</taxon>
        <taxon>Hexapoda</taxon>
        <taxon>Insecta</taxon>
        <taxon>Pterygota</taxon>
        <taxon>Neoptera</taxon>
        <taxon>Paraneoptera</taxon>
        <taxon>Hemiptera</taxon>
        <taxon>Auchenorrhyncha</taxon>
        <taxon>Fulgoroidea</taxon>
        <taxon>Delphacidae</taxon>
        <taxon>Delphacinae</taxon>
        <taxon>Nilaparvata</taxon>
    </lineage>
</organism>
<dbReference type="EMBL" id="KU057685">
    <property type="protein sequence ID" value="APD25623.1"/>
    <property type="molecule type" value="mRNA"/>
</dbReference>
<dbReference type="GO" id="GO:0071897">
    <property type="term" value="P:DNA biosynthetic process"/>
    <property type="evidence" value="ECO:0007669"/>
    <property type="project" value="UniProtKB-ARBA"/>
</dbReference>
<dbReference type="InterPro" id="IPR001723">
    <property type="entry name" value="Nuclear_hrmn_rcpt"/>
</dbReference>
<dbReference type="SUPFAM" id="SSF56672">
    <property type="entry name" value="DNA/RNA polymerases"/>
    <property type="match status" value="1"/>
</dbReference>
<evidence type="ECO:0000256" key="2">
    <source>
        <dbReference type="ARBA" id="ARBA00023015"/>
    </source>
</evidence>
<dbReference type="SUPFAM" id="SSF57903">
    <property type="entry name" value="FYVE/PHD zinc finger"/>
    <property type="match status" value="1"/>
</dbReference>
<dbReference type="InterPro" id="IPR035500">
    <property type="entry name" value="NHR-like_dom_sf"/>
</dbReference>
<dbReference type="Gene3D" id="3.30.40.10">
    <property type="entry name" value="Zinc/RING finger domain, C3HC4 (zinc finger)"/>
    <property type="match status" value="1"/>
</dbReference>
<dbReference type="GO" id="GO:0004879">
    <property type="term" value="F:nuclear receptor activity"/>
    <property type="evidence" value="ECO:0007669"/>
    <property type="project" value="InterPro"/>
</dbReference>
<dbReference type="PRINTS" id="PR00398">
    <property type="entry name" value="STRDHORMONER"/>
</dbReference>
<dbReference type="Pfam" id="PF00104">
    <property type="entry name" value="Hormone_recep"/>
    <property type="match status" value="1"/>
</dbReference>
<dbReference type="PRINTS" id="PR01284">
    <property type="entry name" value="NUCLEARECPTR"/>
</dbReference>
<dbReference type="Pfam" id="PF00078">
    <property type="entry name" value="RVT_1"/>
    <property type="match status" value="1"/>
</dbReference>
<dbReference type="GO" id="GO:0005634">
    <property type="term" value="C:nucleus"/>
    <property type="evidence" value="ECO:0007669"/>
    <property type="project" value="UniProtKB-SubCell"/>
</dbReference>
<dbReference type="GO" id="GO:0000978">
    <property type="term" value="F:RNA polymerase II cis-regulatory region sequence-specific DNA binding"/>
    <property type="evidence" value="ECO:0007669"/>
    <property type="project" value="TreeGrafter"/>
</dbReference>
<comment type="subcellular location">
    <subcellularLocation>
        <location evidence="1">Nucleus</location>
    </subcellularLocation>
</comment>
<feature type="coiled-coil region" evidence="5">
    <location>
        <begin position="95"/>
        <end position="150"/>
    </location>
</feature>
<dbReference type="SMART" id="SM00430">
    <property type="entry name" value="HOLI"/>
    <property type="match status" value="1"/>
</dbReference>
<proteinExistence type="evidence at transcript level"/>